<evidence type="ECO:0000313" key="7">
    <source>
        <dbReference type="EMBL" id="GAB09738.1"/>
    </source>
</evidence>
<dbReference type="GO" id="GO:0006457">
    <property type="term" value="P:protein folding"/>
    <property type="evidence" value="ECO:0007669"/>
    <property type="project" value="InterPro"/>
</dbReference>
<dbReference type="PROSITE" id="PS01071">
    <property type="entry name" value="GRPE"/>
    <property type="match status" value="1"/>
</dbReference>
<feature type="compositionally biased region" description="Low complexity" evidence="6">
    <location>
        <begin position="22"/>
        <end position="33"/>
    </location>
</feature>
<dbReference type="Pfam" id="PF01025">
    <property type="entry name" value="GrpE"/>
    <property type="match status" value="1"/>
</dbReference>
<feature type="region of interest" description="Disordered" evidence="6">
    <location>
        <begin position="1"/>
        <end position="54"/>
    </location>
</feature>
<comment type="similarity">
    <text evidence="1 3 5">Belongs to the GrpE family.</text>
</comment>
<dbReference type="HAMAP" id="MF_01151">
    <property type="entry name" value="GrpE"/>
    <property type="match status" value="1"/>
</dbReference>
<evidence type="ECO:0000256" key="2">
    <source>
        <dbReference type="ARBA" id="ARBA00023186"/>
    </source>
</evidence>
<dbReference type="Proteomes" id="UP000035088">
    <property type="component" value="Unassembled WGS sequence"/>
</dbReference>
<dbReference type="CDD" id="cd00446">
    <property type="entry name" value="GrpE"/>
    <property type="match status" value="1"/>
</dbReference>
<dbReference type="SUPFAM" id="SSF51064">
    <property type="entry name" value="Head domain of nucleotide exchange factor GrpE"/>
    <property type="match status" value="1"/>
</dbReference>
<dbReference type="GO" id="GO:0051087">
    <property type="term" value="F:protein-folding chaperone binding"/>
    <property type="evidence" value="ECO:0007669"/>
    <property type="project" value="InterPro"/>
</dbReference>
<keyword evidence="8" id="KW-1185">Reference proteome</keyword>
<dbReference type="InterPro" id="IPR000740">
    <property type="entry name" value="GrpE"/>
</dbReference>
<evidence type="ECO:0000256" key="4">
    <source>
        <dbReference type="RuleBase" id="RU000639"/>
    </source>
</evidence>
<dbReference type="SUPFAM" id="SSF58014">
    <property type="entry name" value="Coiled-coil domain of nucleotide exchange factor GrpE"/>
    <property type="match status" value="1"/>
</dbReference>
<sequence length="199" mass="20668">MTEPFDATNGQGEPGPDVTETAAAAGAQAPAGAGRDEAPEAAQADSQPSAPTGEVAELTAALQRERAQFTNYKRRSDEEMAARVSLGKQLVIEQLLPILDDLDRAREHGDLESGPLRAVADKLIATLTAQGLAAFGEPGDPFDPELHEAVQNDGSGDNPVIGAVYRVGYRVGDRVIRHAMVTVTDGEAAGTPDSAPAGE</sequence>
<comment type="subunit">
    <text evidence="3">Homodimer.</text>
</comment>
<dbReference type="InterPro" id="IPR009012">
    <property type="entry name" value="GrpE_head"/>
</dbReference>
<dbReference type="PRINTS" id="PR00773">
    <property type="entry name" value="GRPEPROTEIN"/>
</dbReference>
<dbReference type="GO" id="GO:0000774">
    <property type="term" value="F:adenyl-nucleotide exchange factor activity"/>
    <property type="evidence" value="ECO:0007669"/>
    <property type="project" value="InterPro"/>
</dbReference>
<dbReference type="PANTHER" id="PTHR21237">
    <property type="entry name" value="GRPE PROTEIN"/>
    <property type="match status" value="1"/>
</dbReference>
<comment type="subcellular location">
    <subcellularLocation>
        <location evidence="3">Cytoplasm</location>
    </subcellularLocation>
</comment>
<organism evidence="7 8">
    <name type="scientific">Gordonia araii NBRC 100433</name>
    <dbReference type="NCBI Taxonomy" id="1073574"/>
    <lineage>
        <taxon>Bacteria</taxon>
        <taxon>Bacillati</taxon>
        <taxon>Actinomycetota</taxon>
        <taxon>Actinomycetes</taxon>
        <taxon>Mycobacteriales</taxon>
        <taxon>Gordoniaceae</taxon>
        <taxon>Gordonia</taxon>
    </lineage>
</organism>
<dbReference type="OrthoDB" id="5191115at2"/>
<dbReference type="Gene3D" id="2.30.22.10">
    <property type="entry name" value="Head domain of nucleotide exchange factor GrpE"/>
    <property type="match status" value="1"/>
</dbReference>
<proteinExistence type="inferred from homology"/>
<name>G7H1L3_9ACTN</name>
<dbReference type="RefSeq" id="WP_007321813.1">
    <property type="nucleotide sequence ID" value="NZ_BAEE01000046.1"/>
</dbReference>
<reference evidence="7 8" key="1">
    <citation type="submission" date="2011-11" db="EMBL/GenBank/DDBJ databases">
        <title>Whole genome shotgun sequence of Gordonia araii NBRC 100433.</title>
        <authorList>
            <person name="Yoshida Y."/>
            <person name="Hosoyama A."/>
            <person name="Tsuchikane K."/>
            <person name="Katsumata H."/>
            <person name="Yamazaki S."/>
            <person name="Fujita N."/>
        </authorList>
    </citation>
    <scope>NUCLEOTIDE SEQUENCE [LARGE SCALE GENOMIC DNA]</scope>
    <source>
        <strain evidence="7 8">NBRC 100433</strain>
    </source>
</reference>
<keyword evidence="2 3" id="KW-0143">Chaperone</keyword>
<evidence type="ECO:0000256" key="5">
    <source>
        <dbReference type="RuleBase" id="RU004478"/>
    </source>
</evidence>
<dbReference type="STRING" id="1073574.GOARA_046_00070"/>
<dbReference type="PANTHER" id="PTHR21237:SF23">
    <property type="entry name" value="GRPE PROTEIN HOMOLOG, MITOCHONDRIAL"/>
    <property type="match status" value="1"/>
</dbReference>
<dbReference type="InterPro" id="IPR013805">
    <property type="entry name" value="GrpE_CC"/>
</dbReference>
<dbReference type="GO" id="GO:0051082">
    <property type="term" value="F:unfolded protein binding"/>
    <property type="evidence" value="ECO:0007669"/>
    <property type="project" value="TreeGrafter"/>
</dbReference>
<comment type="caution">
    <text evidence="7">The sequence shown here is derived from an EMBL/GenBank/DDBJ whole genome shotgun (WGS) entry which is preliminary data.</text>
</comment>
<keyword evidence="3" id="KW-0963">Cytoplasm</keyword>
<dbReference type="NCBIfam" id="NF010761">
    <property type="entry name" value="PRK14164.1"/>
    <property type="match status" value="1"/>
</dbReference>
<evidence type="ECO:0000256" key="3">
    <source>
        <dbReference type="HAMAP-Rule" id="MF_01151"/>
    </source>
</evidence>
<evidence type="ECO:0000256" key="6">
    <source>
        <dbReference type="SAM" id="MobiDB-lite"/>
    </source>
</evidence>
<dbReference type="GO" id="GO:0005737">
    <property type="term" value="C:cytoplasm"/>
    <property type="evidence" value="ECO:0007669"/>
    <property type="project" value="UniProtKB-SubCell"/>
</dbReference>
<dbReference type="AlphaFoldDB" id="G7H1L3"/>
<gene>
    <name evidence="3 7" type="primary">grpE</name>
    <name evidence="7" type="ORF">GOARA_046_00070</name>
</gene>
<evidence type="ECO:0000313" key="8">
    <source>
        <dbReference type="Proteomes" id="UP000035088"/>
    </source>
</evidence>
<evidence type="ECO:0000256" key="1">
    <source>
        <dbReference type="ARBA" id="ARBA00009054"/>
    </source>
</evidence>
<comment type="function">
    <text evidence="3 4">Participates actively in the response to hyperosmotic and heat shock by preventing the aggregation of stress-denatured proteins, in association with DnaK and GrpE. It is the nucleotide exchange factor for DnaK and may function as a thermosensor. Unfolded proteins bind initially to DnaJ; upon interaction with the DnaJ-bound protein, DnaK hydrolyzes its bound ATP, resulting in the formation of a stable complex. GrpE releases ADP from DnaK; ATP binding to DnaK triggers the release of the substrate protein, thus completing the reaction cycle. Several rounds of ATP-dependent interactions between DnaJ, DnaK and GrpE are required for fully efficient folding.</text>
</comment>
<keyword evidence="3 4" id="KW-0346">Stress response</keyword>
<dbReference type="EMBL" id="BAEE01000046">
    <property type="protein sequence ID" value="GAB09738.1"/>
    <property type="molecule type" value="Genomic_DNA"/>
</dbReference>
<accession>G7H1L3</accession>
<dbReference type="GO" id="GO:0042803">
    <property type="term" value="F:protein homodimerization activity"/>
    <property type="evidence" value="ECO:0007669"/>
    <property type="project" value="InterPro"/>
</dbReference>
<dbReference type="Gene3D" id="3.90.20.20">
    <property type="match status" value="1"/>
</dbReference>
<protein>
    <recommendedName>
        <fullName evidence="3 4">Protein GrpE</fullName>
    </recommendedName>
    <alternativeName>
        <fullName evidence="3">HSP-70 cofactor</fullName>
    </alternativeName>
</protein>